<dbReference type="Proteomes" id="UP000192247">
    <property type="component" value="Unassembled WGS sequence"/>
</dbReference>
<name>A0A1V9XE63_9ACAR</name>
<dbReference type="AlphaFoldDB" id="A0A1V9XE63"/>
<reference evidence="2 3" key="1">
    <citation type="journal article" date="2017" name="Gigascience">
        <title>Draft genome of the honey bee ectoparasitic mite, Tropilaelaps mercedesae, is shaped by the parasitic life history.</title>
        <authorList>
            <person name="Dong X."/>
            <person name="Armstrong S.D."/>
            <person name="Xia D."/>
            <person name="Makepeace B.L."/>
            <person name="Darby A.C."/>
            <person name="Kadowaki T."/>
        </authorList>
    </citation>
    <scope>NUCLEOTIDE SEQUENCE [LARGE SCALE GENOMIC DNA]</scope>
    <source>
        <strain evidence="2">Wuxi-XJTLU</strain>
    </source>
</reference>
<evidence type="ECO:0000313" key="3">
    <source>
        <dbReference type="Proteomes" id="UP000192247"/>
    </source>
</evidence>
<evidence type="ECO:0000313" key="2">
    <source>
        <dbReference type="EMBL" id="OQR71716.1"/>
    </source>
</evidence>
<evidence type="ECO:0000259" key="1">
    <source>
        <dbReference type="Pfam" id="PF01301"/>
    </source>
</evidence>
<accession>A0A1V9XE63</accession>
<dbReference type="OrthoDB" id="1657402at2759"/>
<keyword evidence="3" id="KW-1185">Reference proteome</keyword>
<dbReference type="Gene3D" id="3.20.20.80">
    <property type="entry name" value="Glycosidases"/>
    <property type="match status" value="1"/>
</dbReference>
<dbReference type="Pfam" id="PF01301">
    <property type="entry name" value="Glyco_hydro_35"/>
    <property type="match status" value="1"/>
</dbReference>
<dbReference type="InterPro" id="IPR031330">
    <property type="entry name" value="Gly_Hdrlase_35_cat"/>
</dbReference>
<protein>
    <submittedName>
        <fullName evidence="2">Beta-galactosidase-like</fullName>
    </submittedName>
</protein>
<sequence>MLLPKVRPLLHENGKLIVLLQIEDEYGLLSACDFQYTEHQPNTAMKHLGGSVVYYTTDPPQDDTLKSGSIEGCLLNADFGTAWKPEEAVKGLRLH</sequence>
<dbReference type="EMBL" id="MNPL01013772">
    <property type="protein sequence ID" value="OQR71716.1"/>
    <property type="molecule type" value="Genomic_DNA"/>
</dbReference>
<organism evidence="2 3">
    <name type="scientific">Tropilaelaps mercedesae</name>
    <dbReference type="NCBI Taxonomy" id="418985"/>
    <lineage>
        <taxon>Eukaryota</taxon>
        <taxon>Metazoa</taxon>
        <taxon>Ecdysozoa</taxon>
        <taxon>Arthropoda</taxon>
        <taxon>Chelicerata</taxon>
        <taxon>Arachnida</taxon>
        <taxon>Acari</taxon>
        <taxon>Parasitiformes</taxon>
        <taxon>Mesostigmata</taxon>
        <taxon>Gamasina</taxon>
        <taxon>Dermanyssoidea</taxon>
        <taxon>Laelapidae</taxon>
        <taxon>Tropilaelaps</taxon>
    </lineage>
</organism>
<proteinExistence type="predicted"/>
<gene>
    <name evidence="2" type="ORF">BIW11_01446</name>
</gene>
<dbReference type="STRING" id="418985.A0A1V9XE63"/>
<dbReference type="InParanoid" id="A0A1V9XE63"/>
<comment type="caution">
    <text evidence="2">The sequence shown here is derived from an EMBL/GenBank/DDBJ whole genome shotgun (WGS) entry which is preliminary data.</text>
</comment>
<feature type="domain" description="Glycoside hydrolase 35 catalytic" evidence="1">
    <location>
        <begin position="2"/>
        <end position="82"/>
    </location>
</feature>